<evidence type="ECO:0008006" key="3">
    <source>
        <dbReference type="Google" id="ProtNLM"/>
    </source>
</evidence>
<proteinExistence type="predicted"/>
<protein>
    <recommendedName>
        <fullName evidence="3">Methyltransferase domain-containing protein</fullName>
    </recommendedName>
</protein>
<dbReference type="CDD" id="cd02440">
    <property type="entry name" value="AdoMet_MTases"/>
    <property type="match status" value="1"/>
</dbReference>
<dbReference type="SUPFAM" id="SSF53335">
    <property type="entry name" value="S-adenosyl-L-methionine-dependent methyltransferases"/>
    <property type="match status" value="1"/>
</dbReference>
<evidence type="ECO:0000313" key="1">
    <source>
        <dbReference type="EMBL" id="GEL17326.1"/>
    </source>
</evidence>
<dbReference type="Gene3D" id="3.40.50.150">
    <property type="entry name" value="Vaccinia Virus protein VP39"/>
    <property type="match status" value="1"/>
</dbReference>
<dbReference type="RefSeq" id="WP_051233015.1">
    <property type="nucleotide sequence ID" value="NZ_AUII01000011.1"/>
</dbReference>
<dbReference type="EMBL" id="BJVI01000008">
    <property type="protein sequence ID" value="GEL17326.1"/>
    <property type="molecule type" value="Genomic_DNA"/>
</dbReference>
<comment type="caution">
    <text evidence="1">The sequence shown here is derived from an EMBL/GenBank/DDBJ whole genome shotgun (WGS) entry which is preliminary data.</text>
</comment>
<dbReference type="InterPro" id="IPR029063">
    <property type="entry name" value="SAM-dependent_MTases_sf"/>
</dbReference>
<dbReference type="AlphaFoldDB" id="A0A511CXN9"/>
<gene>
    <name evidence="1" type="ORF">PA7_11630</name>
</gene>
<sequence>MNSNPPATRLGMHAKTAVHRVLATLGARHPEKKIIADSRRYWNDPDQAIWKDESHWRDADIFDGNDLWTEIGRRHLRLLAQGARMLGSTAASGRVIEWGCGGGANAVAFAPYAREFIGVDVSPQSLQECGRQVARACTTPFRPVLIDVAAPEAALEAIGGPCDLFLSFYVFELLPTPAYGERILRIAHRLLAPGGLALIQIKYHTGSWRTKPRGRSYRFGPAGMTSYPLPAFWQLAQRCGLRPEYVHLVPRDELDERYAYFLLANPEERDAGPVPGPSV</sequence>
<dbReference type="OrthoDB" id="9804312at2"/>
<organism evidence="1 2">
    <name type="scientific">Pseudonocardia asaccharolytica DSM 44247 = NBRC 16224</name>
    <dbReference type="NCBI Taxonomy" id="1123024"/>
    <lineage>
        <taxon>Bacteria</taxon>
        <taxon>Bacillati</taxon>
        <taxon>Actinomycetota</taxon>
        <taxon>Actinomycetes</taxon>
        <taxon>Pseudonocardiales</taxon>
        <taxon>Pseudonocardiaceae</taxon>
        <taxon>Pseudonocardia</taxon>
    </lineage>
</organism>
<evidence type="ECO:0000313" key="2">
    <source>
        <dbReference type="Proteomes" id="UP000321328"/>
    </source>
</evidence>
<accession>A0A511CXN9</accession>
<dbReference type="Proteomes" id="UP000321328">
    <property type="component" value="Unassembled WGS sequence"/>
</dbReference>
<reference evidence="1 2" key="1">
    <citation type="submission" date="2019-07" db="EMBL/GenBank/DDBJ databases">
        <title>Whole genome shotgun sequence of Pseudonocardia asaccharolytica NBRC 16224.</title>
        <authorList>
            <person name="Hosoyama A."/>
            <person name="Uohara A."/>
            <person name="Ohji S."/>
            <person name="Ichikawa N."/>
        </authorList>
    </citation>
    <scope>NUCLEOTIDE SEQUENCE [LARGE SCALE GENOMIC DNA]</scope>
    <source>
        <strain evidence="1 2">NBRC 16224</strain>
    </source>
</reference>
<dbReference type="PANTHER" id="PTHR43861">
    <property type="entry name" value="TRANS-ACONITATE 2-METHYLTRANSFERASE-RELATED"/>
    <property type="match status" value="1"/>
</dbReference>
<keyword evidence="2" id="KW-1185">Reference proteome</keyword>
<dbReference type="Pfam" id="PF13489">
    <property type="entry name" value="Methyltransf_23"/>
    <property type="match status" value="1"/>
</dbReference>
<name>A0A511CXN9_9PSEU</name>
<dbReference type="STRING" id="1123024.GCA_000423625_02784"/>
<dbReference type="PANTHER" id="PTHR43861:SF1">
    <property type="entry name" value="TRANS-ACONITATE 2-METHYLTRANSFERASE"/>
    <property type="match status" value="1"/>
</dbReference>